<dbReference type="EC" id="7.1.1.2" evidence="3 15"/>
<comment type="catalytic activity">
    <reaction evidence="14 15">
        <text>a ubiquinone + NADH + 5 H(+)(in) = a ubiquinol + NAD(+) + 4 H(+)(out)</text>
        <dbReference type="Rhea" id="RHEA:29091"/>
        <dbReference type="Rhea" id="RHEA-COMP:9565"/>
        <dbReference type="Rhea" id="RHEA-COMP:9566"/>
        <dbReference type="ChEBI" id="CHEBI:15378"/>
        <dbReference type="ChEBI" id="CHEBI:16389"/>
        <dbReference type="ChEBI" id="CHEBI:17976"/>
        <dbReference type="ChEBI" id="CHEBI:57540"/>
        <dbReference type="ChEBI" id="CHEBI:57945"/>
        <dbReference type="EC" id="7.1.1.2"/>
    </reaction>
</comment>
<keyword evidence="5 15" id="KW-0813">Transport</keyword>
<comment type="subcellular location">
    <subcellularLocation>
        <location evidence="1 15">Mitochondrion membrane</location>
        <topology evidence="1 15">Multi-pass membrane protein</topology>
    </subcellularLocation>
</comment>
<keyword evidence="6 15" id="KW-0679">Respiratory chain</keyword>
<protein>
    <recommendedName>
        <fullName evidence="4 15">NADH-ubiquinone oxidoreductase chain 6</fullName>
        <ecNumber evidence="3 15">7.1.1.2</ecNumber>
    </recommendedName>
</protein>
<keyword evidence="12 15" id="KW-0496">Mitochondrion</keyword>
<evidence type="ECO:0000256" key="15">
    <source>
        <dbReference type="RuleBase" id="RU004430"/>
    </source>
</evidence>
<evidence type="ECO:0000256" key="14">
    <source>
        <dbReference type="ARBA" id="ARBA00049551"/>
    </source>
</evidence>
<feature type="transmembrane region" description="Helical" evidence="15">
    <location>
        <begin position="29"/>
        <end position="46"/>
    </location>
</feature>
<evidence type="ECO:0000256" key="13">
    <source>
        <dbReference type="ARBA" id="ARBA00023136"/>
    </source>
</evidence>
<evidence type="ECO:0000256" key="5">
    <source>
        <dbReference type="ARBA" id="ARBA00022448"/>
    </source>
</evidence>
<keyword evidence="11 15" id="KW-0520">NAD</keyword>
<keyword evidence="8 15" id="KW-1278">Translocase</keyword>
<evidence type="ECO:0000256" key="2">
    <source>
        <dbReference type="ARBA" id="ARBA00005698"/>
    </source>
</evidence>
<keyword evidence="15" id="KW-0830">Ubiquinone</keyword>
<keyword evidence="10 15" id="KW-1133">Transmembrane helix</keyword>
<dbReference type="InterPro" id="IPR001457">
    <property type="entry name" value="NADH_UbQ/plastoQ_OxRdtase_su6"/>
</dbReference>
<dbReference type="Pfam" id="PF00499">
    <property type="entry name" value="Oxidored_q3"/>
    <property type="match status" value="1"/>
</dbReference>
<dbReference type="Gene3D" id="1.20.120.1200">
    <property type="entry name" value="NADH-ubiquinone/plastoquinone oxidoreductase chain 6, subunit NuoJ"/>
    <property type="match status" value="1"/>
</dbReference>
<dbReference type="CTD" id="4541"/>
<keyword evidence="13 15" id="KW-0472">Membrane</keyword>
<evidence type="ECO:0000256" key="3">
    <source>
        <dbReference type="ARBA" id="ARBA00012944"/>
    </source>
</evidence>
<dbReference type="EMBL" id="GQ244473">
    <property type="protein sequence ID" value="ACS37129.1"/>
    <property type="molecule type" value="Genomic_DNA"/>
</dbReference>
<keyword evidence="9 15" id="KW-0249">Electron transport</keyword>
<feature type="transmembrane region" description="Helical" evidence="15">
    <location>
        <begin position="53"/>
        <end position="75"/>
    </location>
</feature>
<feature type="chain" id="PRO_5013288475" description="NADH-ubiquinone oxidoreductase chain 6" evidence="16">
    <location>
        <begin position="16"/>
        <end position="166"/>
    </location>
</feature>
<evidence type="ECO:0000313" key="17">
    <source>
        <dbReference type="EMBL" id="ACS37129.1"/>
    </source>
</evidence>
<dbReference type="AlphaFoldDB" id="C9D8J6"/>
<name>C9D8J6_9AMPH</name>
<organism evidence="17">
    <name type="scientific">Microcaecilia sp. PZ-2009</name>
    <dbReference type="NCBI Taxonomy" id="650642"/>
    <lineage>
        <taxon>Eukaryota</taxon>
        <taxon>Metazoa</taxon>
        <taxon>Chordata</taxon>
        <taxon>Craniata</taxon>
        <taxon>Vertebrata</taxon>
        <taxon>Euteleostomi</taxon>
        <taxon>Amphibia</taxon>
        <taxon>Gymnophiona</taxon>
        <taxon>Siphonopidae</taxon>
        <taxon>Microcaecilia</taxon>
    </lineage>
</organism>
<evidence type="ECO:0000256" key="12">
    <source>
        <dbReference type="ARBA" id="ARBA00023128"/>
    </source>
</evidence>
<feature type="signal peptide" evidence="16">
    <location>
        <begin position="1"/>
        <end position="15"/>
    </location>
</feature>
<evidence type="ECO:0000256" key="6">
    <source>
        <dbReference type="ARBA" id="ARBA00022660"/>
    </source>
</evidence>
<evidence type="ECO:0000256" key="1">
    <source>
        <dbReference type="ARBA" id="ARBA00004225"/>
    </source>
</evidence>
<dbReference type="GO" id="GO:0031966">
    <property type="term" value="C:mitochondrial membrane"/>
    <property type="evidence" value="ECO:0007669"/>
    <property type="project" value="UniProtKB-SubCell"/>
</dbReference>
<comment type="function">
    <text evidence="15">Core subunit of the mitochondrial membrane respiratory chain NADH dehydrogenase (Complex I) which catalyzes electron transfer from NADH through the respiratory chain, using ubiquinone as an electron acceptor. Essential for the catalytic activity and assembly of complex I.</text>
</comment>
<evidence type="ECO:0000256" key="10">
    <source>
        <dbReference type="ARBA" id="ARBA00022989"/>
    </source>
</evidence>
<dbReference type="InterPro" id="IPR050269">
    <property type="entry name" value="ComplexI_Subunit6"/>
</dbReference>
<gene>
    <name evidence="17" type="primary">ND6</name>
</gene>
<keyword evidence="7 15" id="KW-0812">Transmembrane</keyword>
<dbReference type="PANTHER" id="PTHR11435:SF1">
    <property type="entry name" value="NADH-UBIQUINONE OXIDOREDUCTASE CHAIN 6"/>
    <property type="match status" value="1"/>
</dbReference>
<geneLocation type="mitochondrion" evidence="17"/>
<dbReference type="GO" id="GO:0008137">
    <property type="term" value="F:NADH dehydrogenase (ubiquinone) activity"/>
    <property type="evidence" value="ECO:0007669"/>
    <property type="project" value="UniProtKB-UniRule"/>
</dbReference>
<evidence type="ECO:0000256" key="16">
    <source>
        <dbReference type="SAM" id="SignalP"/>
    </source>
</evidence>
<keyword evidence="16" id="KW-0732">Signal</keyword>
<proteinExistence type="inferred from homology"/>
<feature type="transmembrane region" description="Helical" evidence="15">
    <location>
        <begin position="129"/>
        <end position="153"/>
    </location>
</feature>
<accession>C9D8J6</accession>
<evidence type="ECO:0000256" key="4">
    <source>
        <dbReference type="ARBA" id="ARBA00021095"/>
    </source>
</evidence>
<dbReference type="GeneID" id="14470112"/>
<reference evidence="17" key="1">
    <citation type="journal article" date="2009" name="Mol. Phylogenet. Evol.">
        <title>A mitogenomic perspective on the phylogeny and biogeography of living caecilians (Amphibia: Gymnophiona).</title>
        <authorList>
            <person name="Zhang P."/>
            <person name="Wake M.H."/>
        </authorList>
    </citation>
    <scope>NUCLEOTIDE SEQUENCE</scope>
</reference>
<evidence type="ECO:0000256" key="11">
    <source>
        <dbReference type="ARBA" id="ARBA00023027"/>
    </source>
</evidence>
<dbReference type="RefSeq" id="YP_007374636.1">
    <property type="nucleotide sequence ID" value="NC_020141.1"/>
</dbReference>
<dbReference type="InterPro" id="IPR042106">
    <property type="entry name" value="Nuo/plastoQ_OxRdtase_6_NuoJ"/>
</dbReference>
<evidence type="ECO:0000256" key="7">
    <source>
        <dbReference type="ARBA" id="ARBA00022692"/>
    </source>
</evidence>
<comment type="similarity">
    <text evidence="2 15">Belongs to the complex I subunit 6 family.</text>
</comment>
<sequence>MSYIVFMGLLGLVFGMVGVASNPSPYYAAFGLVLGAASGCVVLFSFGTTFLSLVLFLIYLGGMMVVFAYSAAMASEPYPEAWGSLSVIFYLVFYCGVLIIGLGLVNYVDVLSVVGEFSVVRCDWGGISVLYWSGGWLLLALGWVLLITLFVVLEVTRVVKFGAMCI</sequence>
<feature type="transmembrane region" description="Helical" evidence="15">
    <location>
        <begin position="87"/>
        <end position="108"/>
    </location>
</feature>
<evidence type="ECO:0000256" key="8">
    <source>
        <dbReference type="ARBA" id="ARBA00022967"/>
    </source>
</evidence>
<evidence type="ECO:0000256" key="9">
    <source>
        <dbReference type="ARBA" id="ARBA00022982"/>
    </source>
</evidence>
<dbReference type="PANTHER" id="PTHR11435">
    <property type="entry name" value="NADH UBIQUINONE OXIDOREDUCTASE SUBUNIT ND6"/>
    <property type="match status" value="1"/>
</dbReference>